<keyword evidence="1" id="KW-0540">Nuclease</keyword>
<accession>A0AAW4AFL0</accession>
<dbReference type="RefSeq" id="WP_107489888.1">
    <property type="nucleotide sequence ID" value="NZ_CP020533.1"/>
</dbReference>
<dbReference type="GO" id="GO:0004519">
    <property type="term" value="F:endonuclease activity"/>
    <property type="evidence" value="ECO:0007669"/>
    <property type="project" value="UniProtKB-KW"/>
</dbReference>
<dbReference type="Proteomes" id="UP000722957">
    <property type="component" value="Unassembled WGS sequence"/>
</dbReference>
<dbReference type="EMBL" id="RDOM01000073">
    <property type="protein sequence ID" value="MBF4273915.1"/>
    <property type="molecule type" value="Genomic_DNA"/>
</dbReference>
<evidence type="ECO:0000313" key="2">
    <source>
        <dbReference type="Proteomes" id="UP000722957"/>
    </source>
</evidence>
<dbReference type="InterPro" id="IPR018579">
    <property type="entry name" value="Restrct_endonuc_II_LlaJI"/>
</dbReference>
<gene>
    <name evidence="1" type="ORF">EAY07_18160</name>
</gene>
<sequence>MSNSEFAFEFYNDRSLLSILPKELYQSMKKKGLIVQGSAYVHFCGLITHDRTTAVFLPRNSKIDVALNRSELARNLLKAIQRYKSSADSATETADYGKEVIGSDSITLLVELLEDFILNSLYTQRTQEFVMNQGKIDWKRTINQKSVYLNGGSAFYPDAIGSRKLVDQNSAITRIHAHIIRDICQKVGWIAFPEPSIPLNKLSTIPDVTEDFDTQIQMLNRELHTSYSDRDIFLLKGLIQYLEQESGDDHSDLVIGIRECHGLWEKMLDSCLLHKESVNQRMLAPLYKISGNYVLASAKGHRTDTVLKHPSAQRYVIVDAKYYGAHNINTSPKLADIVKQFYYAKAMKIIEDNVEYLANVFIFPGSSGNIESIHMAKKGQKKQFSDGDCLDTDYPPLQCIYQDPIQLIEHYSKGRYLKELTQKLLGLAS</sequence>
<protein>
    <submittedName>
        <fullName evidence="1">LlaJI family restriction endonuclease</fullName>
    </submittedName>
</protein>
<dbReference type="AlphaFoldDB" id="A0AAW4AFL0"/>
<reference evidence="1 2" key="1">
    <citation type="journal article" date="2021" name="PeerJ">
        <title>Analysis of 44 Vibrio anguillarum genomes reveals high genetic diversity.</title>
        <authorList>
            <person name="Hansen M.J."/>
            <person name="Dalsgaard I."/>
        </authorList>
    </citation>
    <scope>NUCLEOTIDE SEQUENCE [LARGE SCALE GENOMIC DNA]</scope>
    <source>
        <strain evidence="1 2">17-16730-2A</strain>
    </source>
</reference>
<keyword evidence="1" id="KW-0255">Endonuclease</keyword>
<proteinExistence type="predicted"/>
<name>A0AAW4AFL0_VIBAN</name>
<evidence type="ECO:0000313" key="1">
    <source>
        <dbReference type="EMBL" id="MBF4273915.1"/>
    </source>
</evidence>
<organism evidence="1 2">
    <name type="scientific">Vibrio anguillarum</name>
    <name type="common">Listonella anguillarum</name>
    <dbReference type="NCBI Taxonomy" id="55601"/>
    <lineage>
        <taxon>Bacteria</taxon>
        <taxon>Pseudomonadati</taxon>
        <taxon>Pseudomonadota</taxon>
        <taxon>Gammaproteobacteria</taxon>
        <taxon>Vibrionales</taxon>
        <taxon>Vibrionaceae</taxon>
        <taxon>Vibrio</taxon>
    </lineage>
</organism>
<dbReference type="Pfam" id="PF09563">
    <property type="entry name" value="RE_LlaJI"/>
    <property type="match status" value="1"/>
</dbReference>
<comment type="caution">
    <text evidence="1">The sequence shown here is derived from an EMBL/GenBank/DDBJ whole genome shotgun (WGS) entry which is preliminary data.</text>
</comment>
<keyword evidence="1" id="KW-0378">Hydrolase</keyword>